<dbReference type="OrthoDB" id="260685at2"/>
<feature type="transmembrane region" description="Helical" evidence="1">
    <location>
        <begin position="12"/>
        <end position="31"/>
    </location>
</feature>
<comment type="caution">
    <text evidence="3">The sequence shown here is derived from an EMBL/GenBank/DDBJ whole genome shotgun (WGS) entry which is preliminary data.</text>
</comment>
<dbReference type="SUPFAM" id="SSF50998">
    <property type="entry name" value="Quinoprotein alcohol dehydrogenase-like"/>
    <property type="match status" value="1"/>
</dbReference>
<gene>
    <name evidence="3" type="ORF">V7x_09860</name>
</gene>
<dbReference type="PANTHER" id="PTHR34512">
    <property type="entry name" value="CELL SURFACE PROTEIN"/>
    <property type="match status" value="1"/>
</dbReference>
<feature type="domain" description="Pyrrolo-quinoline quinone repeat" evidence="2">
    <location>
        <begin position="373"/>
        <end position="591"/>
    </location>
</feature>
<name>A0A5C6FRA6_9PLAN</name>
<dbReference type="InterPro" id="IPR015943">
    <property type="entry name" value="WD40/YVTN_repeat-like_dom_sf"/>
</dbReference>
<keyword evidence="1" id="KW-0812">Transmembrane</keyword>
<keyword evidence="1" id="KW-1133">Transmembrane helix</keyword>
<accession>A0A5C6FRA6</accession>
<dbReference type="SMART" id="SM00564">
    <property type="entry name" value="PQQ"/>
    <property type="match status" value="4"/>
</dbReference>
<dbReference type="InterPro" id="IPR002372">
    <property type="entry name" value="PQQ_rpt_dom"/>
</dbReference>
<evidence type="ECO:0000313" key="4">
    <source>
        <dbReference type="Proteomes" id="UP000316476"/>
    </source>
</evidence>
<evidence type="ECO:0000256" key="1">
    <source>
        <dbReference type="SAM" id="Phobius"/>
    </source>
</evidence>
<dbReference type="PANTHER" id="PTHR34512:SF30">
    <property type="entry name" value="OUTER MEMBRANE PROTEIN ASSEMBLY FACTOR BAMB"/>
    <property type="match status" value="1"/>
</dbReference>
<dbReference type="RefSeq" id="WP_146411461.1">
    <property type="nucleotide sequence ID" value="NZ_SJPZ01000001.1"/>
</dbReference>
<organism evidence="3 4">
    <name type="scientific">Crateriforma conspicua</name>
    <dbReference type="NCBI Taxonomy" id="2527996"/>
    <lineage>
        <taxon>Bacteria</taxon>
        <taxon>Pseudomonadati</taxon>
        <taxon>Planctomycetota</taxon>
        <taxon>Planctomycetia</taxon>
        <taxon>Planctomycetales</taxon>
        <taxon>Planctomycetaceae</taxon>
        <taxon>Crateriforma</taxon>
    </lineage>
</organism>
<dbReference type="Pfam" id="PF13360">
    <property type="entry name" value="PQQ_2"/>
    <property type="match status" value="2"/>
</dbReference>
<evidence type="ECO:0000313" key="3">
    <source>
        <dbReference type="EMBL" id="TWU65439.1"/>
    </source>
</evidence>
<sequence length="595" mass="65042">MNLFQVFYRNRNGLSVVATWFLLFVGVALFFDFGGRIIDPYSDSKLQQLKLELREQPNNDSLKHQIRQRDQHVRQQYFRRKAFTWWGARLCLVGAVIVFLASRRLGPMSDPSRIQIQGGDPEPSDFHRNSTWGMSAVTVLVAACLMVAVLLQRNGQQDLSAALAASRAVEDSSIERDQADGGEAATALPEIQNVVTPVSAEEFASNWYRFRGPRGDGTSAMSSLDFRWDADTGEGILWKVPVECPGNGSPVVWGDRVFLASADETRRCVQSFSVTDGTLLWTKEVEHPDPTRPAVEVSEDTGYAASTMTTNGQLAFAIFADGLLVALDRDGNEVWLRDLGPLENIYGHASSLVLSGDRLIVQLDQGSKSDDASRIDVLDVATGDAVYSIAREVPASWSTPIVANRDGQDVLIACADPWVIAYNLSDGSERWRCAALRQDVGPSPVFSDQHVIVANESPGATAVRWGGTGDVTETHVDWTAEYSIPDTTSPLIVGDLVLMLTSYGTLAAYDADSGGDPLWEIDYEDNFQASPTRFGDDVLLVGETGLCWTVRPSEDGCETITESNLGEDCVTSPAVANGKIFLRGREHLYCLGPQS</sequence>
<feature type="domain" description="Pyrrolo-quinoline quinone repeat" evidence="2">
    <location>
        <begin position="228"/>
        <end position="339"/>
    </location>
</feature>
<dbReference type="Gene3D" id="2.130.10.10">
    <property type="entry name" value="YVTN repeat-like/Quinoprotein amine dehydrogenase"/>
    <property type="match status" value="2"/>
</dbReference>
<dbReference type="Proteomes" id="UP000316476">
    <property type="component" value="Unassembled WGS sequence"/>
</dbReference>
<keyword evidence="1" id="KW-0472">Membrane</keyword>
<dbReference type="AlphaFoldDB" id="A0A5C6FRA6"/>
<evidence type="ECO:0000259" key="2">
    <source>
        <dbReference type="Pfam" id="PF13360"/>
    </source>
</evidence>
<feature type="transmembrane region" description="Helical" evidence="1">
    <location>
        <begin position="132"/>
        <end position="151"/>
    </location>
</feature>
<proteinExistence type="predicted"/>
<feature type="transmembrane region" description="Helical" evidence="1">
    <location>
        <begin position="83"/>
        <end position="102"/>
    </location>
</feature>
<reference evidence="3 4" key="1">
    <citation type="submission" date="2019-02" db="EMBL/GenBank/DDBJ databases">
        <title>Deep-cultivation of Planctomycetes and their phenomic and genomic characterization uncovers novel biology.</title>
        <authorList>
            <person name="Wiegand S."/>
            <person name="Jogler M."/>
            <person name="Boedeker C."/>
            <person name="Pinto D."/>
            <person name="Vollmers J."/>
            <person name="Rivas-Marin E."/>
            <person name="Kohn T."/>
            <person name="Peeters S.H."/>
            <person name="Heuer A."/>
            <person name="Rast P."/>
            <person name="Oberbeckmann S."/>
            <person name="Bunk B."/>
            <person name="Jeske O."/>
            <person name="Meyerdierks A."/>
            <person name="Storesund J.E."/>
            <person name="Kallscheuer N."/>
            <person name="Luecker S."/>
            <person name="Lage O.M."/>
            <person name="Pohl T."/>
            <person name="Merkel B.J."/>
            <person name="Hornburger P."/>
            <person name="Mueller R.-W."/>
            <person name="Bruemmer F."/>
            <person name="Labrenz M."/>
            <person name="Spormann A.M."/>
            <person name="Op Den Camp H."/>
            <person name="Overmann J."/>
            <person name="Amann R."/>
            <person name="Jetten M.S.M."/>
            <person name="Mascher T."/>
            <person name="Medema M.H."/>
            <person name="Devos D.P."/>
            <person name="Kaster A.-K."/>
            <person name="Ovreas L."/>
            <person name="Rohde M."/>
            <person name="Galperin M.Y."/>
            <person name="Jogler C."/>
        </authorList>
    </citation>
    <scope>NUCLEOTIDE SEQUENCE [LARGE SCALE GENOMIC DNA]</scope>
    <source>
        <strain evidence="3 4">V7</strain>
    </source>
</reference>
<dbReference type="EMBL" id="SJPZ01000001">
    <property type="protein sequence ID" value="TWU65439.1"/>
    <property type="molecule type" value="Genomic_DNA"/>
</dbReference>
<protein>
    <submittedName>
        <fullName evidence="3">Outer membrane biogenesis protein BamB</fullName>
    </submittedName>
</protein>
<dbReference type="InterPro" id="IPR011047">
    <property type="entry name" value="Quinoprotein_ADH-like_sf"/>
</dbReference>
<dbReference type="InterPro" id="IPR018391">
    <property type="entry name" value="PQQ_b-propeller_rpt"/>
</dbReference>